<dbReference type="PANTHER" id="PTHR42085">
    <property type="entry name" value="F-BOX DOMAIN-CONTAINING PROTEIN"/>
    <property type="match status" value="1"/>
</dbReference>
<evidence type="ECO:0000313" key="2">
    <source>
        <dbReference type="EMBL" id="KAG8627869.1"/>
    </source>
</evidence>
<dbReference type="EMBL" id="JAESVG020000004">
    <property type="protein sequence ID" value="KAG8627869.1"/>
    <property type="molecule type" value="Genomic_DNA"/>
</dbReference>
<comment type="caution">
    <text evidence="2">The sequence shown here is derived from an EMBL/GenBank/DDBJ whole genome shotgun (WGS) entry which is preliminary data.</text>
</comment>
<dbReference type="Proteomes" id="UP000809789">
    <property type="component" value="Unassembled WGS sequence"/>
</dbReference>
<sequence length="624" mass="70419">MAQPKICEFLPGTTCQHTSPFLSLPKTFRMKIYHLSGLPKFSCITFQGIQHKVPSDARYPSEESDDSLVSSNNDDEIPEPHAIDDMDNSGNSSQSDDSSQSDTSSDLTEAVAAHVYTSDSMKVAHSLLLTCRTFHDDVTEYMYSNYWFRLSGDPSQLLQLSPSAMSHLRHLVVAIHLASCEGFGAASDECCRPSGDQPCVKHCHHPTPLAKDDIGTGILLDHWLDVVDRLAASATPGQLDLTFICDVLDYRLAVKFATPLLTLPALKDCAIRLGATKDERITTLAKSIALRCMDKIDRSRLSSFRWADLPREIKLLVLEYTDLVTPMNEVNWSPSAKFHLIYSGMYGQRGAIYSDTYHPSLFLHDCSPGTDDGCFCSRYHSAYHVFCKCWSPPIALMLTSKEMLADSQEIFYKSNKFVALPDSPPGIPKRNSIGKRHPVSTFLRSFMPKGALPHLRHIEIVFPVFKAMPQLFFPESHPVHNDWLKTIRFINKKLRVPMLTIGLHMADATPDSEESVRREHLSLEEAELIEETYERIVEPFAEMEGLTRFFVYAAEPMRWSILRHAETTEELDDLGMITMGRVARLEKLVMGPEYSSCKAGKCRQPISQWYLISNGREPDDEWVQ</sequence>
<gene>
    <name evidence="2" type="ORF">KVT40_003742</name>
</gene>
<protein>
    <submittedName>
        <fullName evidence="2">Uncharacterized protein</fullName>
    </submittedName>
</protein>
<feature type="region of interest" description="Disordered" evidence="1">
    <location>
        <begin position="54"/>
        <end position="106"/>
    </location>
</feature>
<keyword evidence="3" id="KW-1185">Reference proteome</keyword>
<dbReference type="AlphaFoldDB" id="A0A8K0PJK9"/>
<dbReference type="PANTHER" id="PTHR42085:SF6">
    <property type="entry name" value="F-BOX DOMAIN-CONTAINING PROTEIN"/>
    <property type="match status" value="1"/>
</dbReference>
<dbReference type="OrthoDB" id="2099276at2759"/>
<organism evidence="2 3">
    <name type="scientific">Elsinoe batatas</name>
    <dbReference type="NCBI Taxonomy" id="2601811"/>
    <lineage>
        <taxon>Eukaryota</taxon>
        <taxon>Fungi</taxon>
        <taxon>Dikarya</taxon>
        <taxon>Ascomycota</taxon>
        <taxon>Pezizomycotina</taxon>
        <taxon>Dothideomycetes</taxon>
        <taxon>Dothideomycetidae</taxon>
        <taxon>Myriangiales</taxon>
        <taxon>Elsinoaceae</taxon>
        <taxon>Elsinoe</taxon>
    </lineage>
</organism>
<reference evidence="2" key="1">
    <citation type="submission" date="2021-07" db="EMBL/GenBank/DDBJ databases">
        <title>Elsinoe batatas strain:CRI-CJ2 Genome sequencing and assembly.</title>
        <authorList>
            <person name="Huang L."/>
        </authorList>
    </citation>
    <scope>NUCLEOTIDE SEQUENCE</scope>
    <source>
        <strain evidence="2">CRI-CJ2</strain>
    </source>
</reference>
<dbReference type="InterPro" id="IPR038883">
    <property type="entry name" value="AN11006-like"/>
</dbReference>
<feature type="compositionally biased region" description="Low complexity" evidence="1">
    <location>
        <begin position="88"/>
        <end position="106"/>
    </location>
</feature>
<evidence type="ECO:0000313" key="3">
    <source>
        <dbReference type="Proteomes" id="UP000809789"/>
    </source>
</evidence>
<accession>A0A8K0PJK9</accession>
<proteinExistence type="predicted"/>
<evidence type="ECO:0000256" key="1">
    <source>
        <dbReference type="SAM" id="MobiDB-lite"/>
    </source>
</evidence>
<name>A0A8K0PJK9_9PEZI</name>